<name>A0A075LTI2_9EURY</name>
<evidence type="ECO:0000259" key="1">
    <source>
        <dbReference type="Pfam" id="PF14336"/>
    </source>
</evidence>
<dbReference type="PANTHER" id="PTHR32022">
    <property type="entry name" value="D-GLUTAMATE CYCLASE, MITOCHONDRIAL"/>
    <property type="match status" value="1"/>
</dbReference>
<dbReference type="KEGG" id="ppac:PAP_08360"/>
<sequence>MIAHLINTDIGNRGILNVYLDYRKSNPRFLNRASSLLLEHNDRVLIVTGFPIPPLDICETDGPLGALALYNAIEELGGKADILTYNEVKEALKPFGVRFTDAPLLKNYSLLISVELPGRAKDWGYYSMSGHRVKAKPFDGLFLDARELRIPTIGIGDGGNEVGMGIVRRLIKKHVPLGEKIASIVETDELVLSAVSNWGAYGLVAQASLDFGKNLFKGWDERENLETIVKAGLIDGVLKKETLSVDGLSVDLHERFVELLKEIIVDRISP</sequence>
<dbReference type="HOGENOM" id="CLU_062537_1_0_2"/>
<protein>
    <recommendedName>
        <fullName evidence="1">D-glutamate cyclase-like C-terminal domain-containing protein</fullName>
    </recommendedName>
</protein>
<dbReference type="EMBL" id="CP006019">
    <property type="protein sequence ID" value="AIF70060.1"/>
    <property type="molecule type" value="Genomic_DNA"/>
</dbReference>
<feature type="domain" description="D-glutamate cyclase-like C-terminal" evidence="1">
    <location>
        <begin position="3"/>
        <end position="260"/>
    </location>
</feature>
<gene>
    <name evidence="2" type="ORF">PAP_08360</name>
</gene>
<dbReference type="Gene3D" id="3.90.1640.20">
    <property type="entry name" value="TON_0340"/>
    <property type="match status" value="1"/>
</dbReference>
<dbReference type="STRING" id="1343739.PAP_08360"/>
<dbReference type="eggNOG" id="arCOG05870">
    <property type="taxonomic scope" value="Archaea"/>
</dbReference>
<evidence type="ECO:0000313" key="3">
    <source>
        <dbReference type="Proteomes" id="UP000027981"/>
    </source>
</evidence>
<keyword evidence="3" id="KW-1185">Reference proteome</keyword>
<dbReference type="Proteomes" id="UP000027981">
    <property type="component" value="Chromosome"/>
</dbReference>
<dbReference type="InterPro" id="IPR025504">
    <property type="entry name" value="GLUCM_C"/>
</dbReference>
<dbReference type="RefSeq" id="WP_048165552.1">
    <property type="nucleotide sequence ID" value="NZ_CP006019.1"/>
</dbReference>
<dbReference type="GeneID" id="24842774"/>
<reference evidence="3" key="1">
    <citation type="submission" date="2013-06" db="EMBL/GenBank/DDBJ databases">
        <title>Complete Genome Sequence of Hyperthermophilic Palaeococcus pacificus DY20341T, Isolated from a Deep-Sea Hydrothermal Sediments.</title>
        <authorList>
            <person name="Zeng X."/>
            <person name="Shao Z."/>
        </authorList>
    </citation>
    <scope>NUCLEOTIDE SEQUENCE [LARGE SCALE GENOMIC DNA]</scope>
    <source>
        <strain evidence="3">DY20341</strain>
    </source>
</reference>
<accession>A0A075LTI2</accession>
<organism evidence="2 3">
    <name type="scientific">Palaeococcus pacificus DY20341</name>
    <dbReference type="NCBI Taxonomy" id="1343739"/>
    <lineage>
        <taxon>Archaea</taxon>
        <taxon>Methanobacteriati</taxon>
        <taxon>Methanobacteriota</taxon>
        <taxon>Thermococci</taxon>
        <taxon>Thermococcales</taxon>
        <taxon>Thermococcaceae</taxon>
        <taxon>Palaeococcus</taxon>
    </lineage>
</organism>
<evidence type="ECO:0000313" key="2">
    <source>
        <dbReference type="EMBL" id="AIF70060.1"/>
    </source>
</evidence>
<dbReference type="OrthoDB" id="86109at2157"/>
<reference evidence="2 3" key="2">
    <citation type="journal article" date="2015" name="Genome Announc.">
        <title>Complete Genome Sequence of Hyperthermophilic Piezophilic Archaeon Palaeococcus pacificus DY20341T, Isolated from Deep-Sea Hydrothermal Sediments.</title>
        <authorList>
            <person name="Zeng X."/>
            <person name="Jebbar M."/>
            <person name="Shao Z."/>
        </authorList>
    </citation>
    <scope>NUCLEOTIDE SEQUENCE [LARGE SCALE GENOMIC DNA]</scope>
    <source>
        <strain evidence="2 3">DY20341</strain>
    </source>
</reference>
<dbReference type="PANTHER" id="PTHR32022:SF10">
    <property type="entry name" value="D-GLUTAMATE CYCLASE, MITOCHONDRIAL"/>
    <property type="match status" value="1"/>
</dbReference>
<dbReference type="AlphaFoldDB" id="A0A075LTI2"/>
<proteinExistence type="predicted"/>
<dbReference type="Pfam" id="PF14336">
    <property type="entry name" value="GLUCM-like_C"/>
    <property type="match status" value="1"/>
</dbReference>